<keyword evidence="1" id="KW-0614">Plasmid</keyword>
<dbReference type="AlphaFoldDB" id="A0A9W3JJ94"/>
<sequence>MEQKIERAIQKLIDNGIFFRVNKNVLARHFLNDVLEVNVFQLNTEEISNKICEKYDYELEELPKGKEELFKLVAEEIMGLIADMEPYEVFNSEVLLVMEDLKKINSMIQKYEKQQQVKDIDRYEKIKYQYLVEKLNKAKNEVCDYMAENIKSYVYKKIKSKKKQHKDNLFSNIFYDITNLPYSFRGNEKEYEITVFAGLDYKFNHMTIKENMVLKSHYIHDKKNFHDLVDKYINSNDFCNDILSIIEGNHILNKRGMIKKAIEIYSEERMELFCQIIPLQIEGIIYDYCIELGISPSKIDRVPFDKKLEEIVAVDKNFKCHEYFMYDFIELRNTAAHGRLHNDVNYKDTANMLILDLLYLCEFVNSSNATPVNRMRNIVNEIEQENTQYGEWDAEIKVLEFINEYRKEPLPTFYDSNEGIQKIVKYAHSEDFLNYIKLKVMYPAYLTQGQLDDIRDILVYLKKSTELKEECTCLLKELPKNAIYNE</sequence>
<name>A0A9W3JJ94_BACTU</name>
<evidence type="ECO:0000313" key="2">
    <source>
        <dbReference type="Proteomes" id="UP000005259"/>
    </source>
</evidence>
<accession>A0A9W3JJ94</accession>
<reference evidence="1 2" key="1">
    <citation type="submission" date="2012-08" db="EMBL/GenBank/DDBJ databases">
        <authorList>
            <person name="Doggett N."/>
            <person name="Teshima H."/>
            <person name="Bruce D."/>
            <person name="Detter J.C."/>
            <person name="Johnson S.L."/>
            <person name="Han C."/>
        </authorList>
    </citation>
    <scope>NUCLEOTIDE SEQUENCE [LARGE SCALE GENOMIC DNA]</scope>
    <source>
        <strain evidence="1 2">HD-771</strain>
        <plasmid evidence="1 2">p02</plasmid>
    </source>
</reference>
<dbReference type="EMBL" id="CP003754">
    <property type="protein sequence ID" value="AFQ19704.1"/>
    <property type="molecule type" value="Genomic_DNA"/>
</dbReference>
<protein>
    <submittedName>
        <fullName evidence="1">Uncharacterized protein</fullName>
    </submittedName>
</protein>
<organism evidence="1 2">
    <name type="scientific">Bacillus thuringiensis HD-771</name>
    <dbReference type="NCBI Taxonomy" id="1218175"/>
    <lineage>
        <taxon>Bacteria</taxon>
        <taxon>Bacillati</taxon>
        <taxon>Bacillota</taxon>
        <taxon>Bacilli</taxon>
        <taxon>Bacillales</taxon>
        <taxon>Bacillaceae</taxon>
        <taxon>Bacillus</taxon>
        <taxon>Bacillus cereus group</taxon>
    </lineage>
</organism>
<dbReference type="KEGG" id="bti:BTG_31838"/>
<geneLocation type="plasmid" evidence="1 2">
    <name>p02</name>
</geneLocation>
<proteinExistence type="predicted"/>
<dbReference type="RefSeq" id="WP_000435650.1">
    <property type="nucleotide sequence ID" value="NC_018501.1"/>
</dbReference>
<evidence type="ECO:0000313" key="1">
    <source>
        <dbReference type="EMBL" id="AFQ19704.1"/>
    </source>
</evidence>
<dbReference type="Proteomes" id="UP000005259">
    <property type="component" value="Plasmid p02"/>
</dbReference>
<gene>
    <name evidence="1" type="ORF">BTG_31838</name>
</gene>